<dbReference type="PANTHER" id="PTHR33266">
    <property type="entry name" value="CHROMOSOME 15, WHOLE GENOME SHOTGUN SEQUENCE"/>
    <property type="match status" value="1"/>
</dbReference>
<evidence type="ECO:0000313" key="1">
    <source>
        <dbReference type="EMBL" id="KAG1773723.1"/>
    </source>
</evidence>
<keyword evidence="2" id="KW-1185">Reference proteome</keyword>
<gene>
    <name evidence="1" type="ORF">EV702DRAFT_1243123</name>
</gene>
<accession>A0A9P6ZPJ6</accession>
<comment type="caution">
    <text evidence="1">The sequence shown here is derived from an EMBL/GenBank/DDBJ whole genome shotgun (WGS) entry which is preliminary data.</text>
</comment>
<dbReference type="Proteomes" id="UP000714275">
    <property type="component" value="Unassembled WGS sequence"/>
</dbReference>
<organism evidence="1 2">
    <name type="scientific">Suillus placidus</name>
    <dbReference type="NCBI Taxonomy" id="48579"/>
    <lineage>
        <taxon>Eukaryota</taxon>
        <taxon>Fungi</taxon>
        <taxon>Dikarya</taxon>
        <taxon>Basidiomycota</taxon>
        <taxon>Agaricomycotina</taxon>
        <taxon>Agaricomycetes</taxon>
        <taxon>Agaricomycetidae</taxon>
        <taxon>Boletales</taxon>
        <taxon>Suillineae</taxon>
        <taxon>Suillaceae</taxon>
        <taxon>Suillus</taxon>
    </lineage>
</organism>
<proteinExistence type="predicted"/>
<dbReference type="PANTHER" id="PTHR33266:SF1">
    <property type="entry name" value="F-BOX DOMAIN-CONTAINING PROTEIN"/>
    <property type="match status" value="1"/>
</dbReference>
<evidence type="ECO:0000313" key="2">
    <source>
        <dbReference type="Proteomes" id="UP000714275"/>
    </source>
</evidence>
<protein>
    <submittedName>
        <fullName evidence="1">Uncharacterized protein</fullName>
    </submittedName>
</protein>
<reference evidence="1" key="1">
    <citation type="journal article" date="2020" name="New Phytol.">
        <title>Comparative genomics reveals dynamic genome evolution in host specialist ectomycorrhizal fungi.</title>
        <authorList>
            <person name="Lofgren L.A."/>
            <person name="Nguyen N.H."/>
            <person name="Vilgalys R."/>
            <person name="Ruytinx J."/>
            <person name="Liao H.L."/>
            <person name="Branco S."/>
            <person name="Kuo A."/>
            <person name="LaButti K."/>
            <person name="Lipzen A."/>
            <person name="Andreopoulos W."/>
            <person name="Pangilinan J."/>
            <person name="Riley R."/>
            <person name="Hundley H."/>
            <person name="Na H."/>
            <person name="Barry K."/>
            <person name="Grigoriev I.V."/>
            <person name="Stajich J.E."/>
            <person name="Kennedy P.G."/>
        </authorList>
    </citation>
    <scope>NUCLEOTIDE SEQUENCE</scope>
    <source>
        <strain evidence="1">DOB743</strain>
    </source>
</reference>
<name>A0A9P6ZPJ6_9AGAM</name>
<dbReference type="OrthoDB" id="2689159at2759"/>
<sequence length="229" mass="25401">MNRWKSLVEKCVIAGILKLAAQKLCKSKIFDPNDTNQALTALSQRFGLDICFSHPNAVSYLEKAVASHLRICFSTTKGGMWAFTGYPSEPLLSYVAAILLHGMPANLGIALRVLKRKVDDGMVEIGKSGELASRLLLLLAKDLFIRQDPSAGMIQDLHYNGSGDAELIDCQKVSVIDFLAYLFGKTFWSRLVEGKTAFQHAYINFSHWVPMTEFISLQVSDQTDANSPR</sequence>
<dbReference type="AlphaFoldDB" id="A0A9P6ZPJ6"/>
<dbReference type="EMBL" id="JABBWD010000046">
    <property type="protein sequence ID" value="KAG1773723.1"/>
    <property type="molecule type" value="Genomic_DNA"/>
</dbReference>